<dbReference type="InterPro" id="IPR050167">
    <property type="entry name" value="Ser_Thr_protein_kinase"/>
</dbReference>
<feature type="coiled-coil region" evidence="2">
    <location>
        <begin position="394"/>
        <end position="421"/>
    </location>
</feature>
<reference evidence="4 5" key="1">
    <citation type="submission" date="2024-04" db="EMBL/GenBank/DDBJ databases">
        <title>Tritrichomonas musculus Genome.</title>
        <authorList>
            <person name="Alves-Ferreira E."/>
            <person name="Grigg M."/>
            <person name="Lorenzi H."/>
            <person name="Galac M."/>
        </authorList>
    </citation>
    <scope>NUCLEOTIDE SEQUENCE [LARGE SCALE GENOMIC DNA]</scope>
    <source>
        <strain evidence="4 5">EAF2021</strain>
    </source>
</reference>
<dbReference type="SUPFAM" id="SSF56112">
    <property type="entry name" value="Protein kinase-like (PK-like)"/>
    <property type="match status" value="1"/>
</dbReference>
<dbReference type="Pfam" id="PF00069">
    <property type="entry name" value="Pkinase"/>
    <property type="match status" value="1"/>
</dbReference>
<dbReference type="Gene3D" id="1.10.510.10">
    <property type="entry name" value="Transferase(Phosphotransferase) domain 1"/>
    <property type="match status" value="1"/>
</dbReference>
<accession>A0ABR2I592</accession>
<dbReference type="PROSITE" id="PS50012">
    <property type="entry name" value="RCC1_3"/>
    <property type="match status" value="1"/>
</dbReference>
<dbReference type="SUPFAM" id="SSF50985">
    <property type="entry name" value="RCC1/BLIP-II"/>
    <property type="match status" value="1"/>
</dbReference>
<gene>
    <name evidence="4" type="ORF">M9Y10_016013</name>
</gene>
<dbReference type="InterPro" id="IPR011009">
    <property type="entry name" value="Kinase-like_dom_sf"/>
</dbReference>
<dbReference type="PROSITE" id="PS50011">
    <property type="entry name" value="PROTEIN_KINASE_DOM"/>
    <property type="match status" value="1"/>
</dbReference>
<keyword evidence="5" id="KW-1185">Reference proteome</keyword>
<evidence type="ECO:0000256" key="2">
    <source>
        <dbReference type="SAM" id="Coils"/>
    </source>
</evidence>
<proteinExistence type="predicted"/>
<organism evidence="4 5">
    <name type="scientific">Tritrichomonas musculus</name>
    <dbReference type="NCBI Taxonomy" id="1915356"/>
    <lineage>
        <taxon>Eukaryota</taxon>
        <taxon>Metamonada</taxon>
        <taxon>Parabasalia</taxon>
        <taxon>Tritrichomonadida</taxon>
        <taxon>Tritrichomonadidae</taxon>
        <taxon>Tritrichomonas</taxon>
    </lineage>
</organism>
<dbReference type="InterPro" id="IPR009091">
    <property type="entry name" value="RCC1/BLIP-II"/>
</dbReference>
<protein>
    <recommendedName>
        <fullName evidence="3">Protein kinase domain-containing protein</fullName>
    </recommendedName>
</protein>
<feature type="domain" description="Protein kinase" evidence="3">
    <location>
        <begin position="448"/>
        <end position="698"/>
    </location>
</feature>
<dbReference type="InterPro" id="IPR000719">
    <property type="entry name" value="Prot_kinase_dom"/>
</dbReference>
<dbReference type="Proteomes" id="UP001470230">
    <property type="component" value="Unassembled WGS sequence"/>
</dbReference>
<comment type="caution">
    <text evidence="4">The sequence shown here is derived from an EMBL/GenBank/DDBJ whole genome shotgun (WGS) entry which is preliminary data.</text>
</comment>
<dbReference type="Gene3D" id="2.130.10.30">
    <property type="entry name" value="Regulator of chromosome condensation 1/beta-lactamase-inhibitor protein II"/>
    <property type="match status" value="2"/>
</dbReference>
<dbReference type="SMART" id="SM00220">
    <property type="entry name" value="S_TKc"/>
    <property type="match status" value="1"/>
</dbReference>
<feature type="repeat" description="RCC1" evidence="1">
    <location>
        <begin position="271"/>
        <end position="323"/>
    </location>
</feature>
<sequence length="716" mass="78846">MIKICGSNKLFQLGEKPTIEGVLGESIISPPIDSSLDAKTVSSFSLYMDHSVVILTNGQILAAGDNRDGRIINSLPKQVLTQFTKFEIIGSSSISWHPVSCVCGHLYTLYLVSSSKSSNDYQLVYSHSNSNTIFPLFLNIGNSKPVSLFGGRSNSATINSDGSILFIPESIYKSPSELIKPHFLPKGEKAVSIACLDDVIIVLSSTGHLYLSFLEKVKHGKEDKEEEEEEEAFKIDDVLNVLDFLSMDLNETKIVNLSGTFQHSLVVTEDGRVLGLGTNKFGELGAGQAVDGLDNFVEISALKSVKIKAAFAGSNHSLYQTCEGKILASGGSWCGELIGRGSSENCAFTPIETGIEKDAVFAIAGASLSVIFIEFDPLKSPNRTLTTATVPKVTTSSDEEIARLKKEIQRLQVENEMLRSKDQNKSDVFLKKVSKGLQLFDQKTINELNIIKSIGRGADSDVFMVSRQQKLALKVVKCSNSNQFIQWKRFLQEYEILNSLSHPNIITSFGFCLGDEEHPPSILLQFCPHNLNDIVAQMDDIQKICAIYEIAVGMEAVHKANLIHRDLKPANILIDEDGHVKISDFGVSCIVDVENQTSSLTAGVGTLKFMAPELLNESTHYDNKVDVYSFGVVAFFILTGGKMPKISMVEQASGKKAEIPDSLNKISQVLIYYCWDLQVDERPSFAQIVEYIRNNNFMLIDGVDTKIDKIKEFLSI</sequence>
<keyword evidence="2" id="KW-0175">Coiled coil</keyword>
<evidence type="ECO:0000256" key="1">
    <source>
        <dbReference type="PROSITE-ProRule" id="PRU00235"/>
    </source>
</evidence>
<evidence type="ECO:0000313" key="4">
    <source>
        <dbReference type="EMBL" id="KAK8857608.1"/>
    </source>
</evidence>
<dbReference type="EMBL" id="JAPFFF010000020">
    <property type="protein sequence ID" value="KAK8857608.1"/>
    <property type="molecule type" value="Genomic_DNA"/>
</dbReference>
<dbReference type="PROSITE" id="PS00108">
    <property type="entry name" value="PROTEIN_KINASE_ST"/>
    <property type="match status" value="1"/>
</dbReference>
<evidence type="ECO:0000313" key="5">
    <source>
        <dbReference type="Proteomes" id="UP001470230"/>
    </source>
</evidence>
<dbReference type="InterPro" id="IPR000408">
    <property type="entry name" value="Reg_chr_condens"/>
</dbReference>
<name>A0ABR2I592_9EUKA</name>
<dbReference type="PANTHER" id="PTHR23257">
    <property type="entry name" value="SERINE-THREONINE PROTEIN KINASE"/>
    <property type="match status" value="1"/>
</dbReference>
<dbReference type="InterPro" id="IPR008271">
    <property type="entry name" value="Ser/Thr_kinase_AS"/>
</dbReference>
<evidence type="ECO:0000259" key="3">
    <source>
        <dbReference type="PROSITE" id="PS50011"/>
    </source>
</evidence>